<dbReference type="GeneID" id="37221167"/>
<name>A0A395GK28_9EURO</name>
<reference evidence="2 3" key="1">
    <citation type="submission" date="2018-02" db="EMBL/GenBank/DDBJ databases">
        <title>The genomes of Aspergillus section Nigri reveals drivers in fungal speciation.</title>
        <authorList>
            <consortium name="DOE Joint Genome Institute"/>
            <person name="Vesth T.C."/>
            <person name="Nybo J."/>
            <person name="Theobald S."/>
            <person name="Brandl J."/>
            <person name="Frisvad J.C."/>
            <person name="Nielsen K.F."/>
            <person name="Lyhne E.K."/>
            <person name="Kogle M.E."/>
            <person name="Kuo A."/>
            <person name="Riley R."/>
            <person name="Clum A."/>
            <person name="Nolan M."/>
            <person name="Lipzen A."/>
            <person name="Salamov A."/>
            <person name="Henrissat B."/>
            <person name="Wiebenga A."/>
            <person name="De vries R.P."/>
            <person name="Grigoriev I.V."/>
            <person name="Mortensen U.H."/>
            <person name="Andersen M.R."/>
            <person name="Baker S.E."/>
        </authorList>
    </citation>
    <scope>NUCLEOTIDE SEQUENCE [LARGE SCALE GENOMIC DNA]</scope>
    <source>
        <strain evidence="2 3">CBS 121593</strain>
    </source>
</reference>
<dbReference type="EMBL" id="KZ824484">
    <property type="protein sequence ID" value="RAK95819.1"/>
    <property type="molecule type" value="Genomic_DNA"/>
</dbReference>
<dbReference type="Pfam" id="PF04366">
    <property type="entry name" value="Ysc84"/>
    <property type="match status" value="1"/>
</dbReference>
<dbReference type="PANTHER" id="PTHR15629:SF2">
    <property type="entry name" value="SH3 DOMAIN-CONTAINING YSC84-LIKE PROTEIN 1"/>
    <property type="match status" value="1"/>
</dbReference>
<dbReference type="AlphaFoldDB" id="A0A395GK28"/>
<dbReference type="STRING" id="1448316.A0A395GK28"/>
<dbReference type="PANTHER" id="PTHR15629">
    <property type="entry name" value="SH3YL1 PROTEIN"/>
    <property type="match status" value="1"/>
</dbReference>
<dbReference type="GO" id="GO:0051666">
    <property type="term" value="P:actin cortical patch localization"/>
    <property type="evidence" value="ECO:0007669"/>
    <property type="project" value="TreeGrafter"/>
</dbReference>
<dbReference type="GO" id="GO:0035091">
    <property type="term" value="F:phosphatidylinositol binding"/>
    <property type="evidence" value="ECO:0007669"/>
    <property type="project" value="TreeGrafter"/>
</dbReference>
<dbReference type="GO" id="GO:0051015">
    <property type="term" value="F:actin filament binding"/>
    <property type="evidence" value="ECO:0007669"/>
    <property type="project" value="TreeGrafter"/>
</dbReference>
<dbReference type="RefSeq" id="XP_025570147.1">
    <property type="nucleotide sequence ID" value="XM_025716302.1"/>
</dbReference>
<evidence type="ECO:0000313" key="3">
    <source>
        <dbReference type="Proteomes" id="UP000249402"/>
    </source>
</evidence>
<proteinExistence type="predicted"/>
<dbReference type="VEuPathDB" id="FungiDB:BO80DRAFT_367746"/>
<dbReference type="InterPro" id="IPR051702">
    <property type="entry name" value="SH3_domain_YSC84-like"/>
</dbReference>
<dbReference type="CDD" id="cd11525">
    <property type="entry name" value="SYLF_SH3YL1_like"/>
    <property type="match status" value="1"/>
</dbReference>
<dbReference type="GO" id="GO:0051017">
    <property type="term" value="P:actin filament bundle assembly"/>
    <property type="evidence" value="ECO:0007669"/>
    <property type="project" value="TreeGrafter"/>
</dbReference>
<dbReference type="GO" id="GO:0030479">
    <property type="term" value="C:actin cortical patch"/>
    <property type="evidence" value="ECO:0007669"/>
    <property type="project" value="TreeGrafter"/>
</dbReference>
<evidence type="ECO:0000259" key="1">
    <source>
        <dbReference type="Pfam" id="PF04366"/>
    </source>
</evidence>
<dbReference type="InterPro" id="IPR007461">
    <property type="entry name" value="Ysc84_actin-binding"/>
</dbReference>
<dbReference type="OrthoDB" id="10255128at2759"/>
<organism evidence="2 3">
    <name type="scientific">Aspergillus ibericus CBS 121593</name>
    <dbReference type="NCBI Taxonomy" id="1448316"/>
    <lineage>
        <taxon>Eukaryota</taxon>
        <taxon>Fungi</taxon>
        <taxon>Dikarya</taxon>
        <taxon>Ascomycota</taxon>
        <taxon>Pezizomycotina</taxon>
        <taxon>Eurotiomycetes</taxon>
        <taxon>Eurotiomycetidae</taxon>
        <taxon>Eurotiales</taxon>
        <taxon>Aspergillaceae</taxon>
        <taxon>Aspergillus</taxon>
        <taxon>Aspergillus subgen. Circumdati</taxon>
    </lineage>
</organism>
<protein>
    <submittedName>
        <fullName evidence="2">DUF500-domain-containing protein</fullName>
    </submittedName>
</protein>
<keyword evidence="3" id="KW-1185">Reference proteome</keyword>
<sequence length="309" mass="32228">MPVFDKLKGIHSPLPGSFRSECNKAAQILDAFTNPANLDGPDSLIPPKVLAAAKGFAVFSVSKVGIVGSVRIGSGILIARLKDGDWSAPSAILTAGVGVGGQLGLEVTNFVFVLNTTSAVRTFAQLGSLSLGKNVSFAMGPTGRYGEVGGVVSAGGVAGVFSYGQNKGFFGGFSTEGSMLFERRGANQKLYGNKVKAREILEGQFSPPVEADNLMRVLGSDLFAPRPDLFKTSSILSPKVSLSSDSRSELSAGKDGQKLPIEMPADEVVQLPAELPAEFIAELPAEVVPDTYFGKSTEKPLPELAGSTC</sequence>
<dbReference type="InterPro" id="IPR033643">
    <property type="entry name" value="SYLF_SH3YL1-like"/>
</dbReference>
<evidence type="ECO:0000313" key="2">
    <source>
        <dbReference type="EMBL" id="RAK95819.1"/>
    </source>
</evidence>
<feature type="domain" description="Ysc84 actin-binding" evidence="1">
    <location>
        <begin position="96"/>
        <end position="219"/>
    </location>
</feature>
<dbReference type="Proteomes" id="UP000249402">
    <property type="component" value="Unassembled WGS sequence"/>
</dbReference>
<gene>
    <name evidence="2" type="ORF">BO80DRAFT_367746</name>
</gene>
<accession>A0A395GK28</accession>